<gene>
    <name evidence="1" type="ORF">PSYJA_45796</name>
</gene>
<dbReference type="Proteomes" id="UP000004471">
    <property type="component" value="Unassembled WGS sequence"/>
</dbReference>
<evidence type="ECO:0000313" key="1">
    <source>
        <dbReference type="EMBL" id="EGH35982.1"/>
    </source>
</evidence>
<evidence type="ECO:0000313" key="2">
    <source>
        <dbReference type="Proteomes" id="UP000004471"/>
    </source>
</evidence>
<dbReference type="HOGENOM" id="CLU_3361583_0_0_6"/>
<organism evidence="1 2">
    <name type="scientific">Pseudomonas syringae pv. japonica str. M301072</name>
    <dbReference type="NCBI Taxonomy" id="629262"/>
    <lineage>
        <taxon>Bacteria</taxon>
        <taxon>Pseudomonadati</taxon>
        <taxon>Pseudomonadota</taxon>
        <taxon>Gammaproteobacteria</taxon>
        <taxon>Pseudomonadales</taxon>
        <taxon>Pseudomonadaceae</taxon>
        <taxon>Pseudomonas</taxon>
        <taxon>Pseudomonas syringae</taxon>
    </lineage>
</organism>
<dbReference type="EMBL" id="AEAH01004288">
    <property type="protein sequence ID" value="EGH35982.1"/>
    <property type="molecule type" value="Genomic_DNA"/>
</dbReference>
<reference evidence="1 2" key="1">
    <citation type="journal article" date="2011" name="PLoS Pathog.">
        <title>Dynamic evolution of pathogenicity revealed by sequencing and comparative genomics of 19 Pseudomonas syringae isolates.</title>
        <authorList>
            <person name="Baltrus D.A."/>
            <person name="Nishimura M.T."/>
            <person name="Romanchuk A."/>
            <person name="Chang J.H."/>
            <person name="Mukhtar M.S."/>
            <person name="Cherkis K."/>
            <person name="Roach J."/>
            <person name="Grant S.R."/>
            <person name="Jones C.D."/>
            <person name="Dangl J.L."/>
        </authorList>
    </citation>
    <scope>NUCLEOTIDE SEQUENCE [LARGE SCALE GENOMIC DNA]</scope>
    <source>
        <strain evidence="2">M301072PT</strain>
    </source>
</reference>
<dbReference type="AlphaFoldDB" id="F3G0J0"/>
<accession>F3G0J0</accession>
<comment type="caution">
    <text evidence="1">The sequence shown here is derived from an EMBL/GenBank/DDBJ whole genome shotgun (WGS) entry which is preliminary data.</text>
</comment>
<protein>
    <submittedName>
        <fullName evidence="1">Uncharacterized protein</fullName>
    </submittedName>
</protein>
<name>F3G0J0_PSESX</name>
<feature type="non-terminal residue" evidence="1">
    <location>
        <position position="1"/>
    </location>
</feature>
<proteinExistence type="predicted"/>
<sequence length="36" mass="3956">ALGLAWLLALFALLGPSWQRVEQISQKPVDPLVVIL</sequence>
<feature type="non-terminal residue" evidence="1">
    <location>
        <position position="36"/>
    </location>
</feature>